<dbReference type="AlphaFoldDB" id="A0A9P1DQU3"/>
<dbReference type="EMBL" id="CAMXCT030005713">
    <property type="protein sequence ID" value="CAL4800425.1"/>
    <property type="molecule type" value="Genomic_DNA"/>
</dbReference>
<dbReference type="EMBL" id="CAMXCT010005713">
    <property type="protein sequence ID" value="CAI4013113.1"/>
    <property type="molecule type" value="Genomic_DNA"/>
</dbReference>
<reference evidence="2" key="1">
    <citation type="submission" date="2022-10" db="EMBL/GenBank/DDBJ databases">
        <authorList>
            <person name="Chen Y."/>
            <person name="Dougan E. K."/>
            <person name="Chan C."/>
            <person name="Rhodes N."/>
            <person name="Thang M."/>
        </authorList>
    </citation>
    <scope>NUCLEOTIDE SEQUENCE</scope>
</reference>
<dbReference type="EMBL" id="CAMXCT020005713">
    <property type="protein sequence ID" value="CAL1166488.1"/>
    <property type="molecule type" value="Genomic_DNA"/>
</dbReference>
<reference evidence="3 4" key="2">
    <citation type="submission" date="2024-05" db="EMBL/GenBank/DDBJ databases">
        <authorList>
            <person name="Chen Y."/>
            <person name="Shah S."/>
            <person name="Dougan E. K."/>
            <person name="Thang M."/>
            <person name="Chan C."/>
        </authorList>
    </citation>
    <scope>NUCLEOTIDE SEQUENCE [LARGE SCALE GENOMIC DNA]</scope>
</reference>
<name>A0A9P1DQU3_9DINO</name>
<evidence type="ECO:0000256" key="1">
    <source>
        <dbReference type="SAM" id="MobiDB-lite"/>
    </source>
</evidence>
<dbReference type="Proteomes" id="UP001152797">
    <property type="component" value="Unassembled WGS sequence"/>
</dbReference>
<comment type="caution">
    <text evidence="2">The sequence shown here is derived from an EMBL/GenBank/DDBJ whole genome shotgun (WGS) entry which is preliminary data.</text>
</comment>
<accession>A0A9P1DQU3</accession>
<organism evidence="2">
    <name type="scientific">Cladocopium goreaui</name>
    <dbReference type="NCBI Taxonomy" id="2562237"/>
    <lineage>
        <taxon>Eukaryota</taxon>
        <taxon>Sar</taxon>
        <taxon>Alveolata</taxon>
        <taxon>Dinophyceae</taxon>
        <taxon>Suessiales</taxon>
        <taxon>Symbiodiniaceae</taxon>
        <taxon>Cladocopium</taxon>
    </lineage>
</organism>
<protein>
    <submittedName>
        <fullName evidence="2">Uncharacterized protein</fullName>
    </submittedName>
</protein>
<keyword evidence="4" id="KW-1185">Reference proteome</keyword>
<sequence length="108" mass="12053">MAQNRAKTSCRTLPNFSLDENLRLFKISPKPQIASLFWCATFAWKAVGEKRLAVPVHSLDIAQSSQQVEYTMTYCNFCVMPGPASLEQPLDGQAQKTPDQPGCFRSGR</sequence>
<gene>
    <name evidence="2" type="ORF">C1SCF055_LOCUS38111</name>
</gene>
<proteinExistence type="predicted"/>
<evidence type="ECO:0000313" key="2">
    <source>
        <dbReference type="EMBL" id="CAI4013113.1"/>
    </source>
</evidence>
<evidence type="ECO:0000313" key="3">
    <source>
        <dbReference type="EMBL" id="CAL4800425.1"/>
    </source>
</evidence>
<evidence type="ECO:0000313" key="4">
    <source>
        <dbReference type="Proteomes" id="UP001152797"/>
    </source>
</evidence>
<feature type="region of interest" description="Disordered" evidence="1">
    <location>
        <begin position="88"/>
        <end position="108"/>
    </location>
</feature>